<organism evidence="1 2">
    <name type="scientific">Prevotella illustrans</name>
    <dbReference type="NCBI Taxonomy" id="2800387"/>
    <lineage>
        <taxon>Bacteria</taxon>
        <taxon>Pseudomonadati</taxon>
        <taxon>Bacteroidota</taxon>
        <taxon>Bacteroidia</taxon>
        <taxon>Bacteroidales</taxon>
        <taxon>Prevotellaceae</taxon>
        <taxon>Prevotella</taxon>
    </lineage>
</organism>
<dbReference type="EMBL" id="JAERMS010000038">
    <property type="protein sequence ID" value="MBO1364109.1"/>
    <property type="molecule type" value="Genomic_DNA"/>
</dbReference>
<comment type="caution">
    <text evidence="1">The sequence shown here is derived from an EMBL/GenBank/DDBJ whole genome shotgun (WGS) entry which is preliminary data.</text>
</comment>
<proteinExistence type="predicted"/>
<sequence>MDITKELKLKKKELLNYFRSRSSEIQSELSRRYSTTDFKKKASVFNKEITKSKETLLTILAEISRKEKWTNAEILDCVLMITYTNDVVMLEGRNSIWEYEYMAFSRRIGELWEPFCKLCFDYPRTNIEKFIPPLFAEVRKDLTTEIATYIDSLNLQTNEKLKLKDYYNKVWSLVTSGEIQLECDLHFSDETTKYVVDFKSGFGSNEKGNTNRLLLVGSIYNNIAKGNYQCMIFVRSTDNNHYLTTLQDSGVWEISCGTDTYERIRQFSGYDIHGWITCNIDWLNDFSAEMRNMIIDKKLQNYLIW</sequence>
<name>A0ABS3M7I9_9BACT</name>
<evidence type="ECO:0008006" key="3">
    <source>
        <dbReference type="Google" id="ProtNLM"/>
    </source>
</evidence>
<dbReference type="RefSeq" id="WP_107581131.1">
    <property type="nucleotide sequence ID" value="NZ_JAERMS010000038.1"/>
</dbReference>
<dbReference type="Proteomes" id="UP000664265">
    <property type="component" value="Unassembled WGS sequence"/>
</dbReference>
<evidence type="ECO:0000313" key="2">
    <source>
        <dbReference type="Proteomes" id="UP000664265"/>
    </source>
</evidence>
<protein>
    <recommendedName>
        <fullName evidence="3">BsaWI restriction endonuclease type 2 domain-containing protein</fullName>
    </recommendedName>
</protein>
<keyword evidence="2" id="KW-1185">Reference proteome</keyword>
<reference evidence="1 2" key="1">
    <citation type="submission" date="2021-01" db="EMBL/GenBank/DDBJ databases">
        <title>Prevotella A2931 sp. nov.</title>
        <authorList>
            <person name="Buhl M."/>
            <person name="Oberhettinger P."/>
        </authorList>
    </citation>
    <scope>NUCLEOTIDE SEQUENCE [LARGE SCALE GENOMIC DNA]</scope>
    <source>
        <strain evidence="1 2">A2931</strain>
    </source>
</reference>
<accession>A0ABS3M7I9</accession>
<evidence type="ECO:0000313" key="1">
    <source>
        <dbReference type="EMBL" id="MBO1364109.1"/>
    </source>
</evidence>
<gene>
    <name evidence="1" type="ORF">JHU38_10065</name>
</gene>